<dbReference type="AlphaFoldDB" id="A0A507QTJ3"/>
<dbReference type="PANTHER" id="PTHR36124">
    <property type="match status" value="1"/>
</dbReference>
<dbReference type="GO" id="GO:0016491">
    <property type="term" value="F:oxidoreductase activity"/>
    <property type="evidence" value="ECO:0007669"/>
    <property type="project" value="InterPro"/>
</dbReference>
<name>A0A507QTJ3_MONPU</name>
<dbReference type="EMBL" id="VIFY01000110">
    <property type="protein sequence ID" value="TQB70380.1"/>
    <property type="molecule type" value="Genomic_DNA"/>
</dbReference>
<proteinExistence type="predicted"/>
<dbReference type="InterPro" id="IPR046366">
    <property type="entry name" value="MPAB"/>
</dbReference>
<evidence type="ECO:0000313" key="1">
    <source>
        <dbReference type="EMBL" id="TQB70380.1"/>
    </source>
</evidence>
<protein>
    <submittedName>
        <fullName evidence="1">Uncharacterized protein</fullName>
    </submittedName>
</protein>
<keyword evidence="2" id="KW-1185">Reference proteome</keyword>
<sequence length="115" mass="13829">MEISSFRRYECHIAKETVDLLLYEQPTFMQNIGKKVIATVIDDRLRRVMVWKDSPWYYTTAIKTIVEIRRFYLLRFALPRYLINRPVLHTVKMSEFKRVEAISQRLMTSRRGVSV</sequence>
<evidence type="ECO:0000313" key="2">
    <source>
        <dbReference type="Proteomes" id="UP000319663"/>
    </source>
</evidence>
<dbReference type="Proteomes" id="UP000319663">
    <property type="component" value="Unassembled WGS sequence"/>
</dbReference>
<dbReference type="PANTHER" id="PTHR36124:SF1">
    <property type="entry name" value="ER-BOUND OXYGENASE MPAB_MPAB'_RUBBER OXYGENASE CATALYTIC DOMAIN-CONTAINING PROTEIN"/>
    <property type="match status" value="1"/>
</dbReference>
<comment type="caution">
    <text evidence="1">The sequence shown here is derived from an EMBL/GenBank/DDBJ whole genome shotgun (WGS) entry which is preliminary data.</text>
</comment>
<organism evidence="1 2">
    <name type="scientific">Monascus purpureus</name>
    <name type="common">Red mold</name>
    <name type="synonym">Monascus anka</name>
    <dbReference type="NCBI Taxonomy" id="5098"/>
    <lineage>
        <taxon>Eukaryota</taxon>
        <taxon>Fungi</taxon>
        <taxon>Dikarya</taxon>
        <taxon>Ascomycota</taxon>
        <taxon>Pezizomycotina</taxon>
        <taxon>Eurotiomycetes</taxon>
        <taxon>Eurotiomycetidae</taxon>
        <taxon>Eurotiales</taxon>
        <taxon>Aspergillaceae</taxon>
        <taxon>Monascus</taxon>
    </lineage>
</organism>
<reference evidence="1 2" key="1">
    <citation type="submission" date="2019-06" db="EMBL/GenBank/DDBJ databases">
        <title>Wine fermentation using esterase from Monascus purpureus.</title>
        <authorList>
            <person name="Geng C."/>
            <person name="Zhang Y."/>
        </authorList>
    </citation>
    <scope>NUCLEOTIDE SEQUENCE [LARGE SCALE GENOMIC DNA]</scope>
    <source>
        <strain evidence="1">HQ1</strain>
    </source>
</reference>
<accession>A0A507QTJ3</accession>
<gene>
    <name evidence="1" type="ORF">MPDQ_000594</name>
</gene>